<accession>A0ACC1NH34</accession>
<sequence>MQPFKKKFSIENIPDLRGKVAIVTGGATGIGKQTVIQLLRRNAKVYIASRSVSKFDQLLHDLESTDANVAERLKFLALDLSDMRSCIIAAKQFTELEQRLDVLIENAALSVMPNTLSKDGIEIQFAGNFTNLPVKIFNNLQYLGHFVFTHHLLSLIQATSETFGEARIVIVASHAHSMYQPAGPDKIDYENIKTEGAASIDNFAEVKASLQRYSRSKLANILFAQNLHKRLQESGCFGVYVNSLNPGTIGIAPGTESAAIPPIFGLISSSIVRLTSIPPEDGALTTLLLATDIEIQTKALSGRYFDVGPMAGKFYYGYSWDATDSKMSLLAKDAQLAENLWNWSINAMQSVKEASW</sequence>
<organism evidence="1 2">
    <name type="scientific">Zarea fungicola</name>
    <dbReference type="NCBI Taxonomy" id="93591"/>
    <lineage>
        <taxon>Eukaryota</taxon>
        <taxon>Fungi</taxon>
        <taxon>Dikarya</taxon>
        <taxon>Ascomycota</taxon>
        <taxon>Pezizomycotina</taxon>
        <taxon>Sordariomycetes</taxon>
        <taxon>Hypocreomycetidae</taxon>
        <taxon>Hypocreales</taxon>
        <taxon>Cordycipitaceae</taxon>
        <taxon>Zarea</taxon>
    </lineage>
</organism>
<gene>
    <name evidence="1" type="ORF">NQ176_g3726</name>
</gene>
<proteinExistence type="predicted"/>
<reference evidence="1" key="1">
    <citation type="submission" date="2022-08" db="EMBL/GenBank/DDBJ databases">
        <title>Genome Sequence of Lecanicillium fungicola.</title>
        <authorList>
            <person name="Buettner E."/>
        </authorList>
    </citation>
    <scope>NUCLEOTIDE SEQUENCE</scope>
    <source>
        <strain evidence="1">Babe33</strain>
    </source>
</reference>
<evidence type="ECO:0000313" key="2">
    <source>
        <dbReference type="Proteomes" id="UP001143910"/>
    </source>
</evidence>
<keyword evidence="2" id="KW-1185">Reference proteome</keyword>
<protein>
    <submittedName>
        <fullName evidence="1">Uncharacterized protein</fullName>
    </submittedName>
</protein>
<dbReference type="Proteomes" id="UP001143910">
    <property type="component" value="Unassembled WGS sequence"/>
</dbReference>
<evidence type="ECO:0000313" key="1">
    <source>
        <dbReference type="EMBL" id="KAJ2978597.1"/>
    </source>
</evidence>
<comment type="caution">
    <text evidence="1">The sequence shown here is derived from an EMBL/GenBank/DDBJ whole genome shotgun (WGS) entry which is preliminary data.</text>
</comment>
<dbReference type="EMBL" id="JANJQO010000360">
    <property type="protein sequence ID" value="KAJ2978597.1"/>
    <property type="molecule type" value="Genomic_DNA"/>
</dbReference>
<name>A0ACC1NH34_9HYPO</name>